<gene>
    <name evidence="2" type="ORF">S40285_10087</name>
</gene>
<dbReference type="EMBL" id="KL659308">
    <property type="protein sequence ID" value="KFA70075.1"/>
    <property type="molecule type" value="Genomic_DNA"/>
</dbReference>
<protein>
    <recommendedName>
        <fullName evidence="4">Infection structure specific protein</fullName>
    </recommendedName>
</protein>
<feature type="signal peptide" evidence="1">
    <location>
        <begin position="1"/>
        <end position="25"/>
    </location>
</feature>
<accession>A0A084R1J0</accession>
<name>A0A084R1J0_STAC4</name>
<keyword evidence="3" id="KW-1185">Reference proteome</keyword>
<dbReference type="OrthoDB" id="10384134at2759"/>
<dbReference type="AlphaFoldDB" id="A0A084R1J0"/>
<organism evidence="2 3">
    <name type="scientific">Stachybotrys chlorohalonatus (strain IBT 40285)</name>
    <dbReference type="NCBI Taxonomy" id="1283841"/>
    <lineage>
        <taxon>Eukaryota</taxon>
        <taxon>Fungi</taxon>
        <taxon>Dikarya</taxon>
        <taxon>Ascomycota</taxon>
        <taxon>Pezizomycotina</taxon>
        <taxon>Sordariomycetes</taxon>
        <taxon>Hypocreomycetidae</taxon>
        <taxon>Hypocreales</taxon>
        <taxon>Stachybotryaceae</taxon>
        <taxon>Stachybotrys</taxon>
    </lineage>
</organism>
<dbReference type="Proteomes" id="UP000028524">
    <property type="component" value="Unassembled WGS sequence"/>
</dbReference>
<dbReference type="InParanoid" id="A0A084R1J0"/>
<dbReference type="HOGENOM" id="CLU_1310820_0_0_1"/>
<sequence>MKFNAFTLTAAVAASTFADVTAVEAENPEYVVAVIKRVTTLVQPRPINVGMARRQEDFLTWTTISGLDDVNSACRSALSVLETEVPTDAPTETSLESALATYMVENDIDPTQVVQDCGDGVEVTGSLSSDWASYSSAMSSYMQQYASAIEPAIDACSDEEAITSVLLLPFELSCTAIGEELVESAAPASRDTSIIYAALVGVVAMVAFTL</sequence>
<proteinExistence type="predicted"/>
<evidence type="ECO:0008006" key="4">
    <source>
        <dbReference type="Google" id="ProtNLM"/>
    </source>
</evidence>
<evidence type="ECO:0000313" key="3">
    <source>
        <dbReference type="Proteomes" id="UP000028524"/>
    </source>
</evidence>
<feature type="chain" id="PRO_5001780134" description="Infection structure specific protein" evidence="1">
    <location>
        <begin position="26"/>
        <end position="210"/>
    </location>
</feature>
<reference evidence="2 3" key="1">
    <citation type="journal article" date="2014" name="BMC Genomics">
        <title>Comparative genome sequencing reveals chemotype-specific gene clusters in the toxigenic black mold Stachybotrys.</title>
        <authorList>
            <person name="Semeiks J."/>
            <person name="Borek D."/>
            <person name="Otwinowski Z."/>
            <person name="Grishin N.V."/>
        </authorList>
    </citation>
    <scope>NUCLEOTIDE SEQUENCE [LARGE SCALE GENOMIC DNA]</scope>
    <source>
        <strain evidence="2 3">IBT 40285</strain>
    </source>
</reference>
<evidence type="ECO:0000313" key="2">
    <source>
        <dbReference type="EMBL" id="KFA70075.1"/>
    </source>
</evidence>
<evidence type="ECO:0000256" key="1">
    <source>
        <dbReference type="SAM" id="SignalP"/>
    </source>
</evidence>
<keyword evidence="1" id="KW-0732">Signal</keyword>